<dbReference type="GO" id="GO:0045089">
    <property type="term" value="P:positive regulation of innate immune response"/>
    <property type="evidence" value="ECO:0007669"/>
    <property type="project" value="TreeGrafter"/>
</dbReference>
<dbReference type="RefSeq" id="XP_008280374.1">
    <property type="nucleotide sequence ID" value="XM_008282152.1"/>
</dbReference>
<dbReference type="InterPro" id="IPR000488">
    <property type="entry name" value="Death_dom"/>
</dbReference>
<reference evidence="6" key="2">
    <citation type="submission" date="2025-04" db="UniProtKB">
        <authorList>
            <consortium name="RefSeq"/>
        </authorList>
    </citation>
    <scope>IDENTIFICATION</scope>
</reference>
<dbReference type="Gene3D" id="1.10.533.10">
    <property type="entry name" value="Death Domain, Fas"/>
    <property type="match status" value="2"/>
</dbReference>
<dbReference type="SMART" id="SM00031">
    <property type="entry name" value="DED"/>
    <property type="match status" value="1"/>
</dbReference>
<dbReference type="CDD" id="cd08336">
    <property type="entry name" value="DED_FADD"/>
    <property type="match status" value="1"/>
</dbReference>
<dbReference type="InterPro" id="IPR016729">
    <property type="entry name" value="FADD"/>
</dbReference>
<organism evidence="4">
    <name type="scientific">Stegastes partitus</name>
    <name type="common">bicolor damselfish</name>
    <dbReference type="NCBI Taxonomy" id="144197"/>
    <lineage>
        <taxon>Eukaryota</taxon>
        <taxon>Metazoa</taxon>
        <taxon>Chordata</taxon>
        <taxon>Craniata</taxon>
        <taxon>Vertebrata</taxon>
        <taxon>Euteleostomi</taxon>
        <taxon>Actinopterygii</taxon>
        <taxon>Neopterygii</taxon>
        <taxon>Teleostei</taxon>
        <taxon>Neoteleostei</taxon>
        <taxon>Acanthomorphata</taxon>
        <taxon>Ovalentaria</taxon>
        <taxon>Pomacentridae</taxon>
        <taxon>Stegastes</taxon>
    </lineage>
</organism>
<proteinExistence type="predicted"/>
<dbReference type="InterPro" id="IPR011029">
    <property type="entry name" value="DEATH-like_dom_sf"/>
</dbReference>
<dbReference type="OrthoDB" id="100767at2759"/>
<sequence length="191" mass="21704">MSSLQFNAVLLDISNRLSPDELHNLKFLERDIGKRELEKVNTGLKLFQILMQRGKLSADNTQHLSQLLALIKRQDLIGKLNDFESPSEPTENQPEPAERDKLDAAAEVIAENLGRNWRKLGRKLGLTDVKLESVSKKHPTDLEETTLELLKEWRKSKRADATTENLIAALRACQQNLTADKVEDRLKALEN</sequence>
<dbReference type="GO" id="GO:0031265">
    <property type="term" value="C:CD95 death-inducing signaling complex"/>
    <property type="evidence" value="ECO:0007669"/>
    <property type="project" value="TreeGrafter"/>
</dbReference>
<dbReference type="AlphaFoldDB" id="A0A3B5BEZ8"/>
<dbReference type="PANTHER" id="PTHR15077">
    <property type="entry name" value="FAS-ASSOCIATING DEATH DOMAIN-CONTAINING PROTEIN FADD"/>
    <property type="match status" value="1"/>
</dbReference>
<dbReference type="PROSITE" id="PS50017">
    <property type="entry name" value="DEATH_DOMAIN"/>
    <property type="match status" value="1"/>
</dbReference>
<dbReference type="InterPro" id="IPR001875">
    <property type="entry name" value="DED_dom"/>
</dbReference>
<feature type="region of interest" description="Disordered" evidence="1">
    <location>
        <begin position="81"/>
        <end position="100"/>
    </location>
</feature>
<dbReference type="GO" id="GO:0005123">
    <property type="term" value="F:death receptor binding"/>
    <property type="evidence" value="ECO:0007669"/>
    <property type="project" value="TreeGrafter"/>
</dbReference>
<dbReference type="PANTHER" id="PTHR15077:SF10">
    <property type="entry name" value="FAS-ASSOCIATED DEATH DOMAIN PROTEIN"/>
    <property type="match status" value="1"/>
</dbReference>
<evidence type="ECO:0000313" key="6">
    <source>
        <dbReference type="RefSeq" id="XP_008280374.1"/>
    </source>
</evidence>
<dbReference type="FunFam" id="1.10.533.10:FF:000059">
    <property type="entry name" value="Fas-associated via death domain"/>
    <property type="match status" value="1"/>
</dbReference>
<evidence type="ECO:0000259" key="2">
    <source>
        <dbReference type="PROSITE" id="PS50017"/>
    </source>
</evidence>
<dbReference type="GO" id="GO:0097191">
    <property type="term" value="P:extrinsic apoptotic signaling pathway"/>
    <property type="evidence" value="ECO:0007669"/>
    <property type="project" value="TreeGrafter"/>
</dbReference>
<dbReference type="PROSITE" id="PS50168">
    <property type="entry name" value="DED"/>
    <property type="match status" value="1"/>
</dbReference>
<dbReference type="SUPFAM" id="SSF47986">
    <property type="entry name" value="DEATH domain"/>
    <property type="match status" value="1"/>
</dbReference>
<dbReference type="CTD" id="8772"/>
<dbReference type="SMART" id="SM00005">
    <property type="entry name" value="DEATH"/>
    <property type="match status" value="1"/>
</dbReference>
<dbReference type="GO" id="GO:0043065">
    <property type="term" value="P:positive regulation of apoptotic process"/>
    <property type="evidence" value="ECO:0007669"/>
    <property type="project" value="Ensembl"/>
</dbReference>
<dbReference type="Ensembl" id="ENSSPAT00000029361.1">
    <property type="protein sequence ID" value="ENSSPAP00000028894.1"/>
    <property type="gene ID" value="ENSSPAG00000021743.1"/>
</dbReference>
<evidence type="ECO:0000313" key="4">
    <source>
        <dbReference type="Ensembl" id="ENSSPAP00000028894.1"/>
    </source>
</evidence>
<feature type="domain" description="DED" evidence="3">
    <location>
        <begin position="5"/>
        <end position="82"/>
    </location>
</feature>
<dbReference type="GeneID" id="103357547"/>
<feature type="domain" description="Death" evidence="2">
    <location>
        <begin position="102"/>
        <end position="186"/>
    </location>
</feature>
<accession>A0A3B5BEZ8</accession>
<evidence type="ECO:0000256" key="1">
    <source>
        <dbReference type="SAM" id="MobiDB-lite"/>
    </source>
</evidence>
<dbReference type="GeneTree" id="ENSGT00390000002105"/>
<dbReference type="GO" id="GO:0089720">
    <property type="term" value="F:caspase binding"/>
    <property type="evidence" value="ECO:0007669"/>
    <property type="project" value="TreeGrafter"/>
</dbReference>
<keyword evidence="5" id="KW-1185">Reference proteome</keyword>
<reference evidence="4" key="1">
    <citation type="submission" date="2023-09" db="UniProtKB">
        <authorList>
            <consortium name="Ensembl"/>
        </authorList>
    </citation>
    <scope>IDENTIFICATION</scope>
</reference>
<dbReference type="Pfam" id="PF01335">
    <property type="entry name" value="DED"/>
    <property type="match status" value="1"/>
</dbReference>
<evidence type="ECO:0000259" key="3">
    <source>
        <dbReference type="PROSITE" id="PS50168"/>
    </source>
</evidence>
<dbReference type="Proteomes" id="UP000694891">
    <property type="component" value="Unplaced"/>
</dbReference>
<protein>
    <submittedName>
        <fullName evidence="6">FAS-associated death domain protein</fullName>
    </submittedName>
    <submittedName>
        <fullName evidence="4">Fas associated via death domain</fullName>
    </submittedName>
</protein>
<name>A0A3B5BEZ8_9TELE</name>
<dbReference type="Pfam" id="PF00531">
    <property type="entry name" value="Death"/>
    <property type="match status" value="1"/>
</dbReference>
<evidence type="ECO:0000313" key="5">
    <source>
        <dbReference type="Proteomes" id="UP000694891"/>
    </source>
</evidence>
<gene>
    <name evidence="6" type="primary">fadd</name>
</gene>
<dbReference type="STRING" id="144197.ENSSPAP00000028894"/>